<evidence type="ECO:0000313" key="2">
    <source>
        <dbReference type="Proteomes" id="UP000595814"/>
    </source>
</evidence>
<reference evidence="1 2" key="1">
    <citation type="journal article" date="2022" name="Int. J. Syst. Evol. Microbiol.">
        <title>Miniphocaeibacter halophilus sp. nov., an ammonium-tolerant acetate-producing bacterium isolated from a biogas system.</title>
        <authorList>
            <person name="Schnurer A."/>
            <person name="Singh A."/>
            <person name="Bi S."/>
            <person name="Qiao W."/>
            <person name="Westerholm M."/>
        </authorList>
    </citation>
    <scope>NUCLEOTIDE SEQUENCE [LARGE SCALE GENOMIC DNA]</scope>
    <source>
        <strain evidence="1 2">AMB_01</strain>
    </source>
</reference>
<proteinExistence type="predicted"/>
<evidence type="ECO:0000313" key="1">
    <source>
        <dbReference type="EMBL" id="QQK08182.1"/>
    </source>
</evidence>
<accession>A0AC61MRH7</accession>
<name>A0AC61MRH7_9FIRM</name>
<sequence length="303" mass="34224">MTQKVFYQGEIVDESSVSISIRSKAFNYGLACFEGIRAYWDDEEEQLYGFCMKEHYDRLLESCKCLNMKIPYTSEELCDYTVELLKANNCKTTTYIRPIVYKGAETLKPSLMEMDDRIIIYTQPLDSYSGKDELRVAVSSWRRISDTSLPPRTKATAGYLNSALAGLEVISKGYDEAIFLTNAGFVCEGPGENIFFVKNDKLITPPPSDDILEGITRALVMKLAKEELGMEVVERSVARTELYNSQEVFFSGTAMEVTAVVEADDRRIGTGHEGEVCRKLKEIFAKVGVGKIDKYKYLTIPVW</sequence>
<dbReference type="EMBL" id="CP066744">
    <property type="protein sequence ID" value="QQK08182.1"/>
    <property type="molecule type" value="Genomic_DNA"/>
</dbReference>
<keyword evidence="1" id="KW-0032">Aminotransferase</keyword>
<organism evidence="1 2">
    <name type="scientific">Miniphocaeibacter halophilus</name>
    <dbReference type="NCBI Taxonomy" id="2931922"/>
    <lineage>
        <taxon>Bacteria</taxon>
        <taxon>Bacillati</taxon>
        <taxon>Bacillota</taxon>
        <taxon>Tissierellia</taxon>
        <taxon>Tissierellales</taxon>
        <taxon>Peptoniphilaceae</taxon>
        <taxon>Miniphocaeibacter</taxon>
    </lineage>
</organism>
<keyword evidence="2" id="KW-1185">Reference proteome</keyword>
<gene>
    <name evidence="1" type="ORF">JFY71_01205</name>
</gene>
<dbReference type="EC" id="2.6.1.42" evidence="1"/>
<protein>
    <submittedName>
        <fullName evidence="1">Branched-chain amino acid transaminase</fullName>
        <ecNumber evidence="1">2.6.1.42</ecNumber>
    </submittedName>
</protein>
<keyword evidence="1" id="KW-0808">Transferase</keyword>
<dbReference type="Proteomes" id="UP000595814">
    <property type="component" value="Chromosome"/>
</dbReference>